<evidence type="ECO:0000313" key="3">
    <source>
        <dbReference type="Proteomes" id="UP000093561"/>
    </source>
</evidence>
<reference evidence="3" key="1">
    <citation type="submission" date="2015-03" db="EMBL/GenBank/DDBJ databases">
        <title>Wuchereria bancrofti Genome Sequencing Papua New Guinea Strain.</title>
        <authorList>
            <person name="Small S.T."/>
            <person name="Serre D."/>
            <person name="Zimmerman P.A."/>
        </authorList>
    </citation>
    <scope>NUCLEOTIDE SEQUENCE [LARGE SCALE GENOMIC DNA]</scope>
    <source>
        <strain evidence="3">pt0022</strain>
    </source>
</reference>
<proteinExistence type="predicted"/>
<evidence type="ECO:0000256" key="2">
    <source>
        <dbReference type="SAM" id="MobiDB-lite"/>
    </source>
</evidence>
<feature type="coiled-coil region" evidence="1">
    <location>
        <begin position="354"/>
        <end position="449"/>
    </location>
</feature>
<feature type="coiled-coil region" evidence="1">
    <location>
        <begin position="9"/>
        <end position="57"/>
    </location>
</feature>
<feature type="coiled-coil region" evidence="1">
    <location>
        <begin position="172"/>
        <end position="199"/>
    </location>
</feature>
<evidence type="ECO:0000313" key="4">
    <source>
        <dbReference type="WBParaSite" id="mrna-Wban_04489"/>
    </source>
</evidence>
<evidence type="ECO:0000256" key="1">
    <source>
        <dbReference type="SAM" id="Coils"/>
    </source>
</evidence>
<sequence length="752" mass="87571">MSTYVQQLKEEYEKRLRVSERTLHGEKERRRQLGFHCKQLEAQLRKIQRDNESMGKQLKLMKKCASCSHLDQRSKSYNALNELLRGSVAALEPDVIASVGRSDELKAIKNANSNLQQCVDKLQSMLLEKGREALAAEKYYNNAISEREEQISRLQKELQERWRGSSTQSVANQHIETRLNALLKERTELLDRINRLEKENKENYNVVHNEPQNTEYSTTTPAIFETDVNPYCDCCRNRIKNWNKMLNAKQIDFTEFTNADESDSNWLKQNVTAAKKIEKLSLALEMEKERNRAVETALKNENNNLSSCYQKLLHQCESLEMELAKRRFTEQSAKNQTKFNQNGQIASKVDACLISQLQDKLDKADKKIEYLEKELTLAKRSIYENDQFTTTRQIEMLEKDKRELTLIIDNQAERLTRFDDQLRVINREKETLQRKYTELEHANNLVVQEKLNQLGIIERQRKELSHMEEKQIEKNKAHDAQIEAYHQLIKQKDDERGALIAELCAANRLETPLYDPIKEIRNRCAATDENCELLKEIRELNHEKQTMLDKITRLENELQSLKDQLRLKTDEAEKEVLLKNSMHDDLAKARTMLLEKEAQILDLNNELKVVEVKLMKLETELANAADRLQVEQVTGNALKITVEELEDLLQEKNAELISAAQERQRFTSEMQKLKELKYDLETKLTLQGRELKEAREKLAVLRKKIQELELEAMNSPDKNFRETTTQQGSSKSTILTTTVTKSAVSNTTPLHP</sequence>
<feature type="compositionally biased region" description="Polar residues" evidence="2">
    <location>
        <begin position="722"/>
        <end position="752"/>
    </location>
</feature>
<reference evidence="4" key="3">
    <citation type="submission" date="2024-02" db="UniProtKB">
        <authorList>
            <consortium name="WormBaseParasite"/>
        </authorList>
    </citation>
    <scope>IDENTIFICATION</scope>
    <source>
        <strain evidence="4">pt0022</strain>
    </source>
</reference>
<feature type="coiled-coil region" evidence="1">
    <location>
        <begin position="277"/>
        <end position="304"/>
    </location>
</feature>
<dbReference type="WBParaSite" id="mrna-Wban_04489">
    <property type="protein sequence ID" value="mrna-Wban_04489"/>
    <property type="gene ID" value="Wban_04489"/>
</dbReference>
<feature type="region of interest" description="Disordered" evidence="2">
    <location>
        <begin position="713"/>
        <end position="752"/>
    </location>
</feature>
<protein>
    <submittedName>
        <fullName evidence="4">Uncharacterized protein</fullName>
    </submittedName>
</protein>
<dbReference type="AlphaFoldDB" id="A0AAF5RV09"/>
<dbReference type="Proteomes" id="UP000093561">
    <property type="component" value="Unassembled WGS sequence"/>
</dbReference>
<reference evidence="3" key="2">
    <citation type="journal article" date="2016" name="Mol. Ecol.">
        <title>Population genomics of the filarial nematode parasite Wuchereria bancrofti from mosquitoes.</title>
        <authorList>
            <person name="Small S.T."/>
            <person name="Reimer L.J."/>
            <person name="Tisch D.J."/>
            <person name="King C.L."/>
            <person name="Christensen B.M."/>
            <person name="Siba P.M."/>
            <person name="Kazura J.W."/>
            <person name="Serre D."/>
            <person name="Zimmerman P.A."/>
        </authorList>
    </citation>
    <scope>NUCLEOTIDE SEQUENCE</scope>
    <source>
        <strain evidence="3">pt0022</strain>
    </source>
</reference>
<name>A0AAF5RV09_WUCBA</name>
<organism evidence="3 4">
    <name type="scientific">Wuchereria bancrofti</name>
    <dbReference type="NCBI Taxonomy" id="6293"/>
    <lineage>
        <taxon>Eukaryota</taxon>
        <taxon>Metazoa</taxon>
        <taxon>Ecdysozoa</taxon>
        <taxon>Nematoda</taxon>
        <taxon>Chromadorea</taxon>
        <taxon>Rhabditida</taxon>
        <taxon>Spirurina</taxon>
        <taxon>Spiruromorpha</taxon>
        <taxon>Filarioidea</taxon>
        <taxon>Onchocercidae</taxon>
        <taxon>Wuchereria</taxon>
    </lineage>
</organism>
<accession>A0AAF5RV09</accession>
<feature type="coiled-coil region" evidence="1">
    <location>
        <begin position="537"/>
        <end position="711"/>
    </location>
</feature>
<keyword evidence="1" id="KW-0175">Coiled coil</keyword>